<evidence type="ECO:0000313" key="3">
    <source>
        <dbReference type="Proteomes" id="UP000622687"/>
    </source>
</evidence>
<keyword evidence="3" id="KW-1185">Reference proteome</keyword>
<feature type="transmembrane region" description="Helical" evidence="1">
    <location>
        <begin position="25"/>
        <end position="47"/>
    </location>
</feature>
<keyword evidence="1" id="KW-0472">Membrane</keyword>
<keyword evidence="1" id="KW-1133">Transmembrane helix</keyword>
<dbReference type="Proteomes" id="UP000622687">
    <property type="component" value="Unassembled WGS sequence"/>
</dbReference>
<proteinExistence type="predicted"/>
<feature type="transmembrane region" description="Helical" evidence="1">
    <location>
        <begin position="146"/>
        <end position="165"/>
    </location>
</feature>
<dbReference type="AlphaFoldDB" id="A0A934HX30"/>
<comment type="caution">
    <text evidence="2">The sequence shown here is derived from an EMBL/GenBank/DDBJ whole genome shotgun (WGS) entry which is preliminary data.</text>
</comment>
<dbReference type="RefSeq" id="WP_211142074.1">
    <property type="nucleotide sequence ID" value="NZ_JAEEGB010000007.1"/>
</dbReference>
<protein>
    <submittedName>
        <fullName evidence="2">Uncharacterized protein</fullName>
    </submittedName>
</protein>
<feature type="transmembrane region" description="Helical" evidence="1">
    <location>
        <begin position="116"/>
        <end position="140"/>
    </location>
</feature>
<reference evidence="2" key="1">
    <citation type="submission" date="2020-12" db="EMBL/GenBank/DDBJ databases">
        <title>Clostridium thailandense sp. nov., a novel acetogenic bacterium isolated from peat land soil in Thailand.</title>
        <authorList>
            <person name="Chaikitkaew S."/>
            <person name="Birkeland N.K."/>
        </authorList>
    </citation>
    <scope>NUCLEOTIDE SEQUENCE</scope>
    <source>
        <strain evidence="2">DSM 17425</strain>
    </source>
</reference>
<dbReference type="EMBL" id="JAEEGB010000007">
    <property type="protein sequence ID" value="MBI6872572.1"/>
    <property type="molecule type" value="Genomic_DNA"/>
</dbReference>
<name>A0A934HX30_9CLOT</name>
<keyword evidence="1" id="KW-0812">Transmembrane</keyword>
<accession>A0A934HX30</accession>
<gene>
    <name evidence="2" type="ORF">I6U51_07580</name>
</gene>
<feature type="transmembrane region" description="Helical" evidence="1">
    <location>
        <begin position="172"/>
        <end position="189"/>
    </location>
</feature>
<evidence type="ECO:0000256" key="1">
    <source>
        <dbReference type="SAM" id="Phobius"/>
    </source>
</evidence>
<evidence type="ECO:0000313" key="2">
    <source>
        <dbReference type="EMBL" id="MBI6872572.1"/>
    </source>
</evidence>
<sequence>MKTTNQKINSKRKHTIANPVERKRVLVTISLGIIFLIAAVIVINNATANYLPMQSRSYRELYKNAASISRILFFFVIAIYPVFWLLRNKSDRILNLIERFNLKPILRFLGKILRQWHVPIAMIGVFTILIHVYMVLISGFKFNTKYISGLAALIILIIQCILGVFKYKGIGRKWHISLGILFIVLMLIHG</sequence>
<feature type="transmembrane region" description="Helical" evidence="1">
    <location>
        <begin position="67"/>
        <end position="86"/>
    </location>
</feature>
<organism evidence="2 3">
    <name type="scientific">Clostridium aciditolerans</name>
    <dbReference type="NCBI Taxonomy" id="339861"/>
    <lineage>
        <taxon>Bacteria</taxon>
        <taxon>Bacillati</taxon>
        <taxon>Bacillota</taxon>
        <taxon>Clostridia</taxon>
        <taxon>Eubacteriales</taxon>
        <taxon>Clostridiaceae</taxon>
        <taxon>Clostridium</taxon>
    </lineage>
</organism>